<reference evidence="1" key="1">
    <citation type="submission" date="2023-07" db="EMBL/GenBank/DDBJ databases">
        <authorList>
            <consortium name="AG Swart"/>
            <person name="Singh M."/>
            <person name="Singh A."/>
            <person name="Seah K."/>
            <person name="Emmerich C."/>
        </authorList>
    </citation>
    <scope>NUCLEOTIDE SEQUENCE</scope>
    <source>
        <strain evidence="1">DP1</strain>
    </source>
</reference>
<dbReference type="Proteomes" id="UP001295684">
    <property type="component" value="Unassembled WGS sequence"/>
</dbReference>
<keyword evidence="2" id="KW-1185">Reference proteome</keyword>
<organism evidence="1 2">
    <name type="scientific">Euplotes crassus</name>
    <dbReference type="NCBI Taxonomy" id="5936"/>
    <lineage>
        <taxon>Eukaryota</taxon>
        <taxon>Sar</taxon>
        <taxon>Alveolata</taxon>
        <taxon>Ciliophora</taxon>
        <taxon>Intramacronucleata</taxon>
        <taxon>Spirotrichea</taxon>
        <taxon>Hypotrichia</taxon>
        <taxon>Euplotida</taxon>
        <taxon>Euplotidae</taxon>
        <taxon>Moneuplotes</taxon>
    </lineage>
</organism>
<evidence type="ECO:0000313" key="1">
    <source>
        <dbReference type="EMBL" id="CAI2387843.1"/>
    </source>
</evidence>
<sequence length="387" mass="44721">MDIMQYFRGVFKLKDEEEKYHRNQQLVLKGKVKHNPGDSMVISDKLIKEMEKQESSEMAKVIKDLLYLKSKQSMDPTIVGSNSPNSKIFNSSYLTKNKSKLLSIILRGSKGNASFKDIDKFVQKSAQKLQKTGTDQERMDIEDIYFKKNMLNERKKRLATSMKKLKSKATARIIMSKFLNLKKSSPLTLADIVKAQIKKEEQKKKLKICDDASIRTIKDYLFKLGEDQNIILDLNAKKILKKLLPQISKAGRSMGQSQSTGQLGKCKRFNRDKLNLNFKIYQQRQGPSFGKQNRRASMILPQQDSRHDHVEAIQITNSKKSISRNKPKCQLTLTNSLKEPNFLANKFDYKNFSFSTAKKFTPKMQMEKRTLPRGQKKLQNTIFGKFQ</sequence>
<evidence type="ECO:0000313" key="2">
    <source>
        <dbReference type="Proteomes" id="UP001295684"/>
    </source>
</evidence>
<protein>
    <submittedName>
        <fullName evidence="1">Uncharacterized protein</fullName>
    </submittedName>
</protein>
<gene>
    <name evidence="1" type="ORF">ECRASSUSDP1_LOCUS29477</name>
</gene>
<dbReference type="AlphaFoldDB" id="A0AAD1YB61"/>
<name>A0AAD1YB61_EUPCR</name>
<accession>A0AAD1YB61</accession>
<comment type="caution">
    <text evidence="1">The sequence shown here is derived from an EMBL/GenBank/DDBJ whole genome shotgun (WGS) entry which is preliminary data.</text>
</comment>
<dbReference type="EMBL" id="CAMPGE010030326">
    <property type="protein sequence ID" value="CAI2387843.1"/>
    <property type="molecule type" value="Genomic_DNA"/>
</dbReference>
<proteinExistence type="predicted"/>